<dbReference type="CDD" id="cd07381">
    <property type="entry name" value="MPP_CapA"/>
    <property type="match status" value="1"/>
</dbReference>
<keyword evidence="4" id="KW-1185">Reference proteome</keyword>
<evidence type="ECO:0000313" key="3">
    <source>
        <dbReference type="EMBL" id="USG68131.1"/>
    </source>
</evidence>
<organism evidence="3 4">
    <name type="scientific">Brevibacillus ruminantium</name>
    <dbReference type="NCBI Taxonomy" id="2950604"/>
    <lineage>
        <taxon>Bacteria</taxon>
        <taxon>Bacillati</taxon>
        <taxon>Bacillota</taxon>
        <taxon>Bacilli</taxon>
        <taxon>Bacillales</taxon>
        <taxon>Paenibacillaceae</taxon>
        <taxon>Brevibacillus</taxon>
    </lineage>
</organism>
<evidence type="ECO:0000313" key="4">
    <source>
        <dbReference type="Proteomes" id="UP001056500"/>
    </source>
</evidence>
<dbReference type="SUPFAM" id="SSF56300">
    <property type="entry name" value="Metallo-dependent phosphatases"/>
    <property type="match status" value="1"/>
</dbReference>
<sequence length="384" mass="43216">MYQTRTERMKAKRKKRRKLLTMSLSTLIFTLFVLTACFLFFLGKGLMDKGEEPAQHAAPENTGDSQERAPSVTLSFVGDMIFTGHIETRLKEHGLDFPFVHTTSLFQQDDYTIANLETPITENGTPASQKEFVYKSSPEVVPAIKRAGVDLVNLANNHSMDQGVDGLLDTFRHLEENHIKYIGAGRDADRAYAPIYVEKNGMKLAFLGFSRVIPEVSWYAGKNKPGIAATYDPKLAVASIQEARSQADLVVVIAHWGKEREDYPVDHQIELARAYIDAGADLVIGGHPHVLQGFEQYNQKWIAYSLGNFIFTRSNEPKTWETMVLRATCTKERECDLTMIPFHAELGQAVPMNEENGHQLIKRIESISKDVQIFPNGRILPRSS</sequence>
<accession>A0ABY4WMZ8</accession>
<dbReference type="EMBL" id="CP098755">
    <property type="protein sequence ID" value="USG68131.1"/>
    <property type="molecule type" value="Genomic_DNA"/>
</dbReference>
<proteinExistence type="inferred from homology"/>
<name>A0ABY4WMZ8_9BACL</name>
<dbReference type="InterPro" id="IPR029052">
    <property type="entry name" value="Metallo-depent_PP-like"/>
</dbReference>
<feature type="domain" description="Capsule synthesis protein CapA" evidence="2">
    <location>
        <begin position="73"/>
        <end position="313"/>
    </location>
</feature>
<dbReference type="PANTHER" id="PTHR33393">
    <property type="entry name" value="POLYGLUTAMINE SYNTHESIS ACCESSORY PROTEIN RV0574C-RELATED"/>
    <property type="match status" value="1"/>
</dbReference>
<reference evidence="3" key="1">
    <citation type="submission" date="2022-06" db="EMBL/GenBank/DDBJ databases">
        <title>Genome sequencing of Brevibacillus sp. BB3-R1.</title>
        <authorList>
            <person name="Heo J."/>
            <person name="Lee D."/>
            <person name="Won M."/>
            <person name="Han B.-H."/>
            <person name="Hong S.-B."/>
            <person name="Kwon S.-W."/>
        </authorList>
    </citation>
    <scope>NUCLEOTIDE SEQUENCE</scope>
    <source>
        <strain evidence="3">BB3-R1</strain>
    </source>
</reference>
<comment type="similarity">
    <text evidence="1">Belongs to the CapA family.</text>
</comment>
<evidence type="ECO:0000256" key="1">
    <source>
        <dbReference type="ARBA" id="ARBA00005662"/>
    </source>
</evidence>
<dbReference type="SMART" id="SM00854">
    <property type="entry name" value="PGA_cap"/>
    <property type="match status" value="1"/>
</dbReference>
<dbReference type="Gene3D" id="3.60.21.10">
    <property type="match status" value="1"/>
</dbReference>
<dbReference type="PANTHER" id="PTHR33393:SF13">
    <property type="entry name" value="PGA BIOSYNTHESIS PROTEIN CAPA"/>
    <property type="match status" value="1"/>
</dbReference>
<evidence type="ECO:0000259" key="2">
    <source>
        <dbReference type="SMART" id="SM00854"/>
    </source>
</evidence>
<dbReference type="InterPro" id="IPR019079">
    <property type="entry name" value="Capsule_synth_CapA"/>
</dbReference>
<dbReference type="Proteomes" id="UP001056500">
    <property type="component" value="Chromosome"/>
</dbReference>
<dbReference type="RefSeq" id="WP_251875497.1">
    <property type="nucleotide sequence ID" value="NZ_CP098755.1"/>
</dbReference>
<dbReference type="InterPro" id="IPR052169">
    <property type="entry name" value="CW_Biosynth-Accessory"/>
</dbReference>
<gene>
    <name evidence="3" type="ORF">NDK47_12950</name>
</gene>
<protein>
    <submittedName>
        <fullName evidence="3">CapA family protein</fullName>
    </submittedName>
</protein>
<dbReference type="Pfam" id="PF09587">
    <property type="entry name" value="PGA_cap"/>
    <property type="match status" value="1"/>
</dbReference>